<evidence type="ECO:0000256" key="6">
    <source>
        <dbReference type="ARBA" id="ARBA00023014"/>
    </source>
</evidence>
<protein>
    <submittedName>
        <fullName evidence="9">4Fe-4S ferredoxin, iron-sulfur binding protein</fullName>
    </submittedName>
</protein>
<dbReference type="Pfam" id="PF13746">
    <property type="entry name" value="Fer4_18"/>
    <property type="match status" value="1"/>
</dbReference>
<proteinExistence type="predicted"/>
<feature type="transmembrane region" description="Helical" evidence="7">
    <location>
        <begin position="55"/>
        <end position="80"/>
    </location>
</feature>
<reference evidence="9 10" key="1">
    <citation type="submission" date="2010-12" db="EMBL/GenBank/DDBJ databases">
        <title>Complete sequence of Desulfurispirillum indicum S5.</title>
        <authorList>
            <consortium name="US DOE Joint Genome Institute"/>
            <person name="Lucas S."/>
            <person name="Copeland A."/>
            <person name="Lapidus A."/>
            <person name="Cheng J.-F."/>
            <person name="Goodwin L."/>
            <person name="Pitluck S."/>
            <person name="Chertkov O."/>
            <person name="Held B."/>
            <person name="Detter J.C."/>
            <person name="Han C."/>
            <person name="Tapia R."/>
            <person name="Land M."/>
            <person name="Hauser L."/>
            <person name="Kyrpides N."/>
            <person name="Ivanova N."/>
            <person name="Mikhailova N."/>
            <person name="Haggblom M."/>
            <person name="Rauschenbach I."/>
            <person name="Bini E."/>
            <person name="Woyke T."/>
        </authorList>
    </citation>
    <scope>NUCLEOTIDE SEQUENCE [LARGE SCALE GENOMIC DNA]</scope>
    <source>
        <strain evidence="10">ATCC BAA-1389 / DSM 22839 / S5</strain>
    </source>
</reference>
<dbReference type="InParanoid" id="E6W3B1"/>
<dbReference type="InterPro" id="IPR017896">
    <property type="entry name" value="4Fe4S_Fe-S-bd"/>
</dbReference>
<keyword evidence="7" id="KW-0472">Membrane</keyword>
<feature type="domain" description="4Fe-4S ferredoxin-type" evidence="8">
    <location>
        <begin position="203"/>
        <end position="231"/>
    </location>
</feature>
<dbReference type="GO" id="GO:0051539">
    <property type="term" value="F:4 iron, 4 sulfur cluster binding"/>
    <property type="evidence" value="ECO:0007669"/>
    <property type="project" value="UniProtKB-KW"/>
</dbReference>
<dbReference type="Gene3D" id="3.30.70.20">
    <property type="match status" value="1"/>
</dbReference>
<keyword evidence="1" id="KW-0813">Transport</keyword>
<name>E6W3B1_DESIS</name>
<dbReference type="Proteomes" id="UP000002572">
    <property type="component" value="Chromosome"/>
</dbReference>
<dbReference type="RefSeq" id="WP_013506744.1">
    <property type="nucleotide sequence ID" value="NC_014836.1"/>
</dbReference>
<evidence type="ECO:0000256" key="1">
    <source>
        <dbReference type="ARBA" id="ARBA00022448"/>
    </source>
</evidence>
<evidence type="ECO:0000256" key="3">
    <source>
        <dbReference type="ARBA" id="ARBA00022723"/>
    </source>
</evidence>
<feature type="transmembrane region" description="Helical" evidence="7">
    <location>
        <begin position="278"/>
        <end position="298"/>
    </location>
</feature>
<dbReference type="SUPFAM" id="SSF54862">
    <property type="entry name" value="4Fe-4S ferredoxins"/>
    <property type="match status" value="1"/>
</dbReference>
<dbReference type="GO" id="GO:0046872">
    <property type="term" value="F:metal ion binding"/>
    <property type="evidence" value="ECO:0007669"/>
    <property type="project" value="UniProtKB-KW"/>
</dbReference>
<keyword evidence="6" id="KW-0411">Iron-sulfur</keyword>
<keyword evidence="7" id="KW-0812">Transmembrane</keyword>
<evidence type="ECO:0000259" key="8">
    <source>
        <dbReference type="PROSITE" id="PS51379"/>
    </source>
</evidence>
<evidence type="ECO:0000313" key="10">
    <source>
        <dbReference type="Proteomes" id="UP000002572"/>
    </source>
</evidence>
<dbReference type="InterPro" id="IPR051684">
    <property type="entry name" value="Electron_Trans/Redox"/>
</dbReference>
<feature type="transmembrane region" description="Helical" evidence="7">
    <location>
        <begin position="12"/>
        <end position="34"/>
    </location>
</feature>
<evidence type="ECO:0000256" key="7">
    <source>
        <dbReference type="SAM" id="Phobius"/>
    </source>
</evidence>
<organism evidence="9 10">
    <name type="scientific">Desulfurispirillum indicum (strain ATCC BAA-1389 / DSM 22839 / S5)</name>
    <dbReference type="NCBI Taxonomy" id="653733"/>
    <lineage>
        <taxon>Bacteria</taxon>
        <taxon>Pseudomonadati</taxon>
        <taxon>Chrysiogenota</taxon>
        <taxon>Chrysiogenia</taxon>
        <taxon>Chrysiogenales</taxon>
        <taxon>Chrysiogenaceae</taxon>
        <taxon>Desulfurispirillum</taxon>
    </lineage>
</organism>
<feature type="transmembrane region" description="Helical" evidence="7">
    <location>
        <begin position="152"/>
        <end position="173"/>
    </location>
</feature>
<dbReference type="eggNOG" id="COG0348">
    <property type="taxonomic scope" value="Bacteria"/>
</dbReference>
<evidence type="ECO:0000256" key="5">
    <source>
        <dbReference type="ARBA" id="ARBA00023004"/>
    </source>
</evidence>
<dbReference type="InterPro" id="IPR017900">
    <property type="entry name" value="4Fe4S_Fe_S_CS"/>
</dbReference>
<dbReference type="OrthoDB" id="9811700at2"/>
<dbReference type="STRING" id="653733.Selin_2145"/>
<dbReference type="HOGENOM" id="CLU_032118_2_1_0"/>
<evidence type="ECO:0000313" key="9">
    <source>
        <dbReference type="EMBL" id="ADU66865.1"/>
    </source>
</evidence>
<keyword evidence="2" id="KW-0004">4Fe-4S</keyword>
<dbReference type="AlphaFoldDB" id="E6W3B1"/>
<feature type="transmembrane region" description="Helical" evidence="7">
    <location>
        <begin position="119"/>
        <end position="140"/>
    </location>
</feature>
<keyword evidence="3" id="KW-0479">Metal-binding</keyword>
<dbReference type="EMBL" id="CP002432">
    <property type="protein sequence ID" value="ADU66865.1"/>
    <property type="molecule type" value="Genomic_DNA"/>
</dbReference>
<dbReference type="PANTHER" id="PTHR30176">
    <property type="entry name" value="FERREDOXIN-TYPE PROTEIN NAPH"/>
    <property type="match status" value="1"/>
</dbReference>
<sequence>MPATLTPKRRAIQWLLVITALTIPFIEISSGPLLRMDFAAGRLHLFGITIASHQILLLLPLTLALILLFVLITIILGRAWCGWFCPQTLLMNISECTARRLGLQVKGGNVSGSAWRKTLFHLTNLILALLVSANLVWYFLAPATFFQRLLSWELGAAATMGWLLSATTIFISLSLLRRTFCTQICPYGRFQTTLLTPATLTLQYHPAHAHRCIRCNACVRACPTGIDIREGYQIECINCGNCLDACRQVMARKNESGIIRYTFGIDDQPWPKLFSTPVLLIGSVFLIATTAFVTIATNQSDTSLTIRRSATIESRLLSENRQITFYTARIANRSQHERTYQLRLAPADQEHFHLPGIPPTIIMSAGENREITIALQTATPPPKANATLQLVQDGDVVHEMTLRVVEVQDQPQPHME</sequence>
<dbReference type="PANTHER" id="PTHR30176:SF3">
    <property type="entry name" value="FERREDOXIN-TYPE PROTEIN NAPH"/>
    <property type="match status" value="1"/>
</dbReference>
<dbReference type="PROSITE" id="PS51379">
    <property type="entry name" value="4FE4S_FER_2"/>
    <property type="match status" value="1"/>
</dbReference>
<dbReference type="Pfam" id="PF12801">
    <property type="entry name" value="Fer4_5"/>
    <property type="match status" value="2"/>
</dbReference>
<keyword evidence="10" id="KW-1185">Reference proteome</keyword>
<keyword evidence="5" id="KW-0408">Iron</keyword>
<keyword evidence="7" id="KW-1133">Transmembrane helix</keyword>
<dbReference type="PROSITE" id="PS00198">
    <property type="entry name" value="4FE4S_FER_1"/>
    <property type="match status" value="1"/>
</dbReference>
<evidence type="ECO:0000256" key="2">
    <source>
        <dbReference type="ARBA" id="ARBA00022485"/>
    </source>
</evidence>
<dbReference type="KEGG" id="din:Selin_2145"/>
<keyword evidence="4" id="KW-0249">Electron transport</keyword>
<accession>E6W3B1</accession>
<evidence type="ECO:0000256" key="4">
    <source>
        <dbReference type="ARBA" id="ARBA00022982"/>
    </source>
</evidence>
<gene>
    <name evidence="9" type="ordered locus">Selin_2145</name>
</gene>
<dbReference type="GO" id="GO:0005886">
    <property type="term" value="C:plasma membrane"/>
    <property type="evidence" value="ECO:0007669"/>
    <property type="project" value="TreeGrafter"/>
</dbReference>